<comment type="caution">
    <text evidence="1">The sequence shown here is derived from an EMBL/GenBank/DDBJ whole genome shotgun (WGS) entry which is preliminary data.</text>
</comment>
<dbReference type="EMBL" id="JACJKY010000013">
    <property type="protein sequence ID" value="MBM6921228.1"/>
    <property type="molecule type" value="Genomic_DNA"/>
</dbReference>
<dbReference type="SUPFAM" id="SSF52833">
    <property type="entry name" value="Thioredoxin-like"/>
    <property type="match status" value="1"/>
</dbReference>
<gene>
    <name evidence="1" type="ORF">H6A12_08685</name>
</gene>
<reference evidence="1" key="2">
    <citation type="journal article" date="2021" name="Sci. Rep.">
        <title>The distribution of antibiotic resistance genes in chicken gut microbiota commensals.</title>
        <authorList>
            <person name="Juricova H."/>
            <person name="Matiasovicova J."/>
            <person name="Kubasova T."/>
            <person name="Cejkova D."/>
            <person name="Rychlik I."/>
        </authorList>
    </citation>
    <scope>NUCLEOTIDE SEQUENCE</scope>
    <source>
        <strain evidence="1">An559</strain>
    </source>
</reference>
<dbReference type="Proteomes" id="UP000774750">
    <property type="component" value="Unassembled WGS sequence"/>
</dbReference>
<reference evidence="1" key="1">
    <citation type="submission" date="2020-08" db="EMBL/GenBank/DDBJ databases">
        <authorList>
            <person name="Cejkova D."/>
            <person name="Kubasova T."/>
            <person name="Jahodarova E."/>
            <person name="Rychlik I."/>
        </authorList>
    </citation>
    <scope>NUCLEOTIDE SEQUENCE</scope>
    <source>
        <strain evidence="1">An559</strain>
    </source>
</reference>
<dbReference type="RefSeq" id="WP_204446949.1">
    <property type="nucleotide sequence ID" value="NZ_JACJKY010000013.1"/>
</dbReference>
<accession>A0A938X7F6</accession>
<name>A0A938X7F6_9FIRM</name>
<dbReference type="InterPro" id="IPR036249">
    <property type="entry name" value="Thioredoxin-like_sf"/>
</dbReference>
<dbReference type="AlphaFoldDB" id="A0A938X7F6"/>
<dbReference type="Gene3D" id="3.40.30.10">
    <property type="entry name" value="Glutaredoxin"/>
    <property type="match status" value="1"/>
</dbReference>
<keyword evidence="2" id="KW-1185">Reference proteome</keyword>
<evidence type="ECO:0000313" key="1">
    <source>
        <dbReference type="EMBL" id="MBM6921228.1"/>
    </source>
</evidence>
<dbReference type="Pfam" id="PF01257">
    <property type="entry name" value="2Fe-2S_thioredx"/>
    <property type="match status" value="1"/>
</dbReference>
<organism evidence="1 2">
    <name type="scientific">Merdimmobilis hominis</name>
    <dbReference type="NCBI Taxonomy" id="2897707"/>
    <lineage>
        <taxon>Bacteria</taxon>
        <taxon>Bacillati</taxon>
        <taxon>Bacillota</taxon>
        <taxon>Clostridia</taxon>
        <taxon>Eubacteriales</taxon>
        <taxon>Oscillospiraceae</taxon>
        <taxon>Merdimmobilis</taxon>
    </lineage>
</organism>
<evidence type="ECO:0000313" key="2">
    <source>
        <dbReference type="Proteomes" id="UP000774750"/>
    </source>
</evidence>
<proteinExistence type="predicted"/>
<protein>
    <submittedName>
        <fullName evidence="1">NAD(P)H-dependent oxidoreductase subunit E</fullName>
    </submittedName>
</protein>
<sequence>MKRLDVNVCVCTQCVMNGALEIAESVKSLQKLKNQLRFDTSVRVNATEKLCDGTCKDASPLVVVDGEPIEKATSDAVMAKIISKIAKG</sequence>